<evidence type="ECO:0000313" key="18">
    <source>
        <dbReference type="EMBL" id="TXJ11483.1"/>
    </source>
</evidence>
<evidence type="ECO:0000313" key="19">
    <source>
        <dbReference type="Proteomes" id="UP000325116"/>
    </source>
</evidence>
<feature type="binding site" evidence="17">
    <location>
        <position position="91"/>
    </location>
    <ligand>
        <name>[4Fe-4S] cluster</name>
        <dbReference type="ChEBI" id="CHEBI:49883"/>
    </ligand>
</feature>
<proteinExistence type="inferred from homology"/>
<keyword evidence="11 17" id="KW-0408">Iron</keyword>
<comment type="caution">
    <text evidence="18">The sequence shown here is derived from an EMBL/GenBank/DDBJ whole genome shotgun (WGS) entry which is preliminary data.</text>
</comment>
<evidence type="ECO:0000256" key="10">
    <source>
        <dbReference type="ARBA" id="ARBA00023002"/>
    </source>
</evidence>
<keyword evidence="12 17" id="KW-0411">Iron-sulfur</keyword>
<evidence type="ECO:0000256" key="7">
    <source>
        <dbReference type="ARBA" id="ARBA00022694"/>
    </source>
</evidence>
<sequence length="182" mass="21675">MKPKLVIHTCCAVCMCYPKTLFENENYETIFYFYNPNIYPIKEYERRRDEFINYAKSFNIAVHIEENKKYIEKWYNDIKGFEKELEKGARCNICFKHRINKAFEYAKNINAQYVTTVMTVSPHKNSKVIEEIGNSLAEKYSPIKYLHVDFKKKDGFKKTNMIANEVGLYRQNYCGCEFSIRG</sequence>
<dbReference type="HAMAP" id="MF_02089">
    <property type="entry name" value="QueH"/>
    <property type="match status" value="1"/>
</dbReference>
<evidence type="ECO:0000256" key="14">
    <source>
        <dbReference type="ARBA" id="ARBA00023284"/>
    </source>
</evidence>
<dbReference type="UniPathway" id="UPA00392"/>
<feature type="binding site" evidence="17">
    <location>
        <position position="94"/>
    </location>
    <ligand>
        <name>[4Fe-4S] cluster</name>
        <dbReference type="ChEBI" id="CHEBI:49883"/>
    </ligand>
</feature>
<evidence type="ECO:0000256" key="1">
    <source>
        <dbReference type="ARBA" id="ARBA00002268"/>
    </source>
</evidence>
<dbReference type="EC" id="1.17.99.6" evidence="4 17"/>
<keyword evidence="7 17" id="KW-0819">tRNA processing</keyword>
<comment type="function">
    <text evidence="1 17">Catalyzes the conversion of epoxyqueuosine (oQ) to queuosine (Q), which is a hypermodified base found in the wobble positions of tRNA(Asp), tRNA(Asn), tRNA(His) and tRNA(Tyr).</text>
</comment>
<dbReference type="Pfam" id="PF02677">
    <property type="entry name" value="QueH"/>
    <property type="match status" value="1"/>
</dbReference>
<feature type="disulfide bond" description="Redox-active" evidence="17">
    <location>
        <begin position="174"/>
        <end position="176"/>
    </location>
</feature>
<keyword evidence="9 17" id="KW-0671">Queuosine biosynthesis</keyword>
<feature type="binding site" evidence="17">
    <location>
        <position position="11"/>
    </location>
    <ligand>
        <name>[4Fe-4S] cluster</name>
        <dbReference type="ChEBI" id="CHEBI:49883"/>
    </ligand>
</feature>
<evidence type="ECO:0000256" key="8">
    <source>
        <dbReference type="ARBA" id="ARBA00022723"/>
    </source>
</evidence>
<dbReference type="PANTHER" id="PTHR36701:SF1">
    <property type="entry name" value="EPOXYQUEUOSINE REDUCTASE QUEH"/>
    <property type="match status" value="1"/>
</dbReference>
<evidence type="ECO:0000256" key="16">
    <source>
        <dbReference type="ARBA" id="ARBA00047415"/>
    </source>
</evidence>
<evidence type="ECO:0000256" key="3">
    <source>
        <dbReference type="ARBA" id="ARBA00008207"/>
    </source>
</evidence>
<keyword evidence="14 17" id="KW-0676">Redox-active center</keyword>
<gene>
    <name evidence="17" type="primary">queH</name>
    <name evidence="18" type="ORF">EPJ80_07090</name>
</gene>
<dbReference type="PANTHER" id="PTHR36701">
    <property type="entry name" value="EPOXYQUEUOSINE REDUCTASE QUEH"/>
    <property type="match status" value="1"/>
</dbReference>
<comment type="similarity">
    <text evidence="3 17">Belongs to the QueH family.</text>
</comment>
<evidence type="ECO:0000256" key="13">
    <source>
        <dbReference type="ARBA" id="ARBA00023157"/>
    </source>
</evidence>
<evidence type="ECO:0000256" key="4">
    <source>
        <dbReference type="ARBA" id="ARBA00012622"/>
    </source>
</evidence>
<comment type="catalytic activity">
    <reaction evidence="16 17">
        <text>epoxyqueuosine(34) in tRNA + AH2 = queuosine(34) in tRNA + A + H2O</text>
        <dbReference type="Rhea" id="RHEA:32159"/>
        <dbReference type="Rhea" id="RHEA-COMP:18571"/>
        <dbReference type="Rhea" id="RHEA-COMP:18582"/>
        <dbReference type="ChEBI" id="CHEBI:13193"/>
        <dbReference type="ChEBI" id="CHEBI:15377"/>
        <dbReference type="ChEBI" id="CHEBI:17499"/>
        <dbReference type="ChEBI" id="CHEBI:194431"/>
        <dbReference type="ChEBI" id="CHEBI:194443"/>
        <dbReference type="EC" id="1.17.99.6"/>
    </reaction>
</comment>
<feature type="binding site" evidence="17">
    <location>
        <position position="10"/>
    </location>
    <ligand>
        <name>[4Fe-4S] cluster</name>
        <dbReference type="ChEBI" id="CHEBI:49883"/>
    </ligand>
</feature>
<dbReference type="InterPro" id="IPR003828">
    <property type="entry name" value="QueH"/>
</dbReference>
<dbReference type="Proteomes" id="UP000325116">
    <property type="component" value="Unassembled WGS sequence"/>
</dbReference>
<evidence type="ECO:0000256" key="2">
    <source>
        <dbReference type="ARBA" id="ARBA00004691"/>
    </source>
</evidence>
<keyword evidence="8 17" id="KW-0479">Metal-binding</keyword>
<reference evidence="18 19" key="1">
    <citation type="journal article" date="1992" name="Lakartidningen">
        <title>[Penicillin V and not amoxicillin is the first choice preparation in acute otitis].</title>
        <authorList>
            <person name="Kamme C."/>
            <person name="Lundgren K."/>
            <person name="Prellner K."/>
        </authorList>
    </citation>
    <scope>NUCLEOTIDE SEQUENCE [LARGE SCALE GENOMIC DNA]</scope>
    <source>
        <strain evidence="18 19">W1</strain>
    </source>
</reference>
<evidence type="ECO:0000256" key="5">
    <source>
        <dbReference type="ARBA" id="ARBA00016895"/>
    </source>
</evidence>
<evidence type="ECO:0000256" key="9">
    <source>
        <dbReference type="ARBA" id="ARBA00022785"/>
    </source>
</evidence>
<evidence type="ECO:0000256" key="15">
    <source>
        <dbReference type="ARBA" id="ARBA00031446"/>
    </source>
</evidence>
<evidence type="ECO:0000256" key="6">
    <source>
        <dbReference type="ARBA" id="ARBA00022485"/>
    </source>
</evidence>
<evidence type="ECO:0000256" key="17">
    <source>
        <dbReference type="HAMAP-Rule" id="MF_02089"/>
    </source>
</evidence>
<dbReference type="AlphaFoldDB" id="A0A5C8CFK0"/>
<dbReference type="EMBL" id="SAXT01000005">
    <property type="protein sequence ID" value="TXJ11483.1"/>
    <property type="molecule type" value="Genomic_DNA"/>
</dbReference>
<protein>
    <recommendedName>
        <fullName evidence="5 17">Epoxyqueuosine reductase QueH</fullName>
        <ecNumber evidence="4 17">1.17.99.6</ecNumber>
    </recommendedName>
    <alternativeName>
        <fullName evidence="15 17">Queuosine biosynthesis protein QueH</fullName>
    </alternativeName>
</protein>
<keyword evidence="13 17" id="KW-1015">Disulfide bond</keyword>
<evidence type="ECO:0000256" key="11">
    <source>
        <dbReference type="ARBA" id="ARBA00023004"/>
    </source>
</evidence>
<evidence type="ECO:0000256" key="12">
    <source>
        <dbReference type="ARBA" id="ARBA00023014"/>
    </source>
</evidence>
<comment type="pathway">
    <text evidence="2 17">tRNA modification; tRNA-queuosine biosynthesis.</text>
</comment>
<dbReference type="GO" id="GO:0051539">
    <property type="term" value="F:4 iron, 4 sulfur cluster binding"/>
    <property type="evidence" value="ECO:0007669"/>
    <property type="project" value="UniProtKB-UniRule"/>
</dbReference>
<dbReference type="GO" id="GO:0052693">
    <property type="term" value="F:epoxyqueuosine reductase activity"/>
    <property type="evidence" value="ECO:0007669"/>
    <property type="project" value="UniProtKB-UniRule"/>
</dbReference>
<accession>A0A5C8CFK0</accession>
<organism evidence="18 19">
    <name type="scientific">Brachyspira aalborgi</name>
    <dbReference type="NCBI Taxonomy" id="29522"/>
    <lineage>
        <taxon>Bacteria</taxon>
        <taxon>Pseudomonadati</taxon>
        <taxon>Spirochaetota</taxon>
        <taxon>Spirochaetia</taxon>
        <taxon>Brachyspirales</taxon>
        <taxon>Brachyspiraceae</taxon>
        <taxon>Brachyspira</taxon>
    </lineage>
</organism>
<name>A0A5C8CFK0_9SPIR</name>
<keyword evidence="6 17" id="KW-0004">4Fe-4S</keyword>
<dbReference type="GO" id="GO:0008616">
    <property type="term" value="P:tRNA queuosine(34) biosynthetic process"/>
    <property type="evidence" value="ECO:0007669"/>
    <property type="project" value="UniProtKB-UniRule"/>
</dbReference>
<dbReference type="GO" id="GO:0046872">
    <property type="term" value="F:metal ion binding"/>
    <property type="evidence" value="ECO:0007669"/>
    <property type="project" value="UniProtKB-KW"/>
</dbReference>
<dbReference type="SUPFAM" id="SSF52402">
    <property type="entry name" value="Adenine nucleotide alpha hydrolases-like"/>
    <property type="match status" value="1"/>
</dbReference>
<dbReference type="RefSeq" id="WP_147758447.1">
    <property type="nucleotide sequence ID" value="NZ_SAXT01000005.1"/>
</dbReference>
<keyword evidence="10 17" id="KW-0560">Oxidoreductase</keyword>